<evidence type="ECO:0000256" key="3">
    <source>
        <dbReference type="ARBA" id="ARBA00022989"/>
    </source>
</evidence>
<dbReference type="AlphaFoldDB" id="A0A1T5I7J3"/>
<protein>
    <submittedName>
        <fullName evidence="8">Predicted arabinose efflux permease, MFS family</fullName>
    </submittedName>
</protein>
<dbReference type="InterPro" id="IPR052714">
    <property type="entry name" value="MFS_Exporter"/>
</dbReference>
<feature type="transmembrane region" description="Helical" evidence="6">
    <location>
        <begin position="329"/>
        <end position="356"/>
    </location>
</feature>
<feature type="transmembrane region" description="Helical" evidence="6">
    <location>
        <begin position="272"/>
        <end position="290"/>
    </location>
</feature>
<dbReference type="PANTHER" id="PTHR23531:SF1">
    <property type="entry name" value="QUINOLENE RESISTANCE PROTEIN NORA"/>
    <property type="match status" value="1"/>
</dbReference>
<dbReference type="PROSITE" id="PS50850">
    <property type="entry name" value="MFS"/>
    <property type="match status" value="1"/>
</dbReference>
<feature type="region of interest" description="Disordered" evidence="5">
    <location>
        <begin position="182"/>
        <end position="205"/>
    </location>
</feature>
<evidence type="ECO:0000256" key="5">
    <source>
        <dbReference type="SAM" id="MobiDB-lite"/>
    </source>
</evidence>
<reference evidence="8 9" key="1">
    <citation type="submission" date="2017-02" db="EMBL/GenBank/DDBJ databases">
        <authorList>
            <person name="Peterson S.W."/>
        </authorList>
    </citation>
    <scope>NUCLEOTIDE SEQUENCE [LARGE SCALE GENOMIC DNA]</scope>
    <source>
        <strain evidence="8 9">DSM 21481</strain>
    </source>
</reference>
<keyword evidence="4 6" id="KW-0472">Membrane</keyword>
<dbReference type="InterPro" id="IPR011701">
    <property type="entry name" value="MFS"/>
</dbReference>
<evidence type="ECO:0000259" key="7">
    <source>
        <dbReference type="PROSITE" id="PS50850"/>
    </source>
</evidence>
<dbReference type="Proteomes" id="UP000189777">
    <property type="component" value="Unassembled WGS sequence"/>
</dbReference>
<keyword evidence="9" id="KW-1185">Reference proteome</keyword>
<dbReference type="STRING" id="526729.SAMN04324258_0072"/>
<comment type="subcellular location">
    <subcellularLocation>
        <location evidence="1">Cell membrane</location>
        <topology evidence="1">Multi-pass membrane protein</topology>
    </subcellularLocation>
</comment>
<dbReference type="Gene3D" id="1.20.1250.20">
    <property type="entry name" value="MFS general substrate transporter like domains"/>
    <property type="match status" value="1"/>
</dbReference>
<feature type="transmembrane region" description="Helical" evidence="6">
    <location>
        <begin position="362"/>
        <end position="384"/>
    </location>
</feature>
<feature type="transmembrane region" description="Helical" evidence="6">
    <location>
        <begin position="215"/>
        <end position="237"/>
    </location>
</feature>
<dbReference type="GO" id="GO:0005886">
    <property type="term" value="C:plasma membrane"/>
    <property type="evidence" value="ECO:0007669"/>
    <property type="project" value="UniProtKB-SubCell"/>
</dbReference>
<gene>
    <name evidence="8" type="ORF">SAMN04324258_0072</name>
</gene>
<dbReference type="GO" id="GO:0022857">
    <property type="term" value="F:transmembrane transporter activity"/>
    <property type="evidence" value="ECO:0007669"/>
    <property type="project" value="InterPro"/>
</dbReference>
<dbReference type="Pfam" id="PF07690">
    <property type="entry name" value="MFS_1"/>
    <property type="match status" value="1"/>
</dbReference>
<evidence type="ECO:0000313" key="8">
    <source>
        <dbReference type="EMBL" id="SKC35000.1"/>
    </source>
</evidence>
<feature type="domain" description="Major facilitator superfamily (MFS) profile" evidence="7">
    <location>
        <begin position="1"/>
        <end position="383"/>
    </location>
</feature>
<evidence type="ECO:0000313" key="9">
    <source>
        <dbReference type="Proteomes" id="UP000189777"/>
    </source>
</evidence>
<evidence type="ECO:0000256" key="2">
    <source>
        <dbReference type="ARBA" id="ARBA00022692"/>
    </source>
</evidence>
<feature type="transmembrane region" description="Helical" evidence="6">
    <location>
        <begin position="92"/>
        <end position="114"/>
    </location>
</feature>
<organism evidence="8 9">
    <name type="scientific">Krasilnikoviella flava</name>
    <dbReference type="NCBI Taxonomy" id="526729"/>
    <lineage>
        <taxon>Bacteria</taxon>
        <taxon>Bacillati</taxon>
        <taxon>Actinomycetota</taxon>
        <taxon>Actinomycetes</taxon>
        <taxon>Micrococcales</taxon>
        <taxon>Promicromonosporaceae</taxon>
        <taxon>Krasilnikoviella</taxon>
    </lineage>
</organism>
<feature type="transmembrane region" description="Helical" evidence="6">
    <location>
        <begin position="296"/>
        <end position="317"/>
    </location>
</feature>
<keyword evidence="2 6" id="KW-0812">Transmembrane</keyword>
<name>A0A1T5I7J3_9MICO</name>
<feature type="transmembrane region" description="Helical" evidence="6">
    <location>
        <begin position="243"/>
        <end position="260"/>
    </location>
</feature>
<dbReference type="InterPro" id="IPR020846">
    <property type="entry name" value="MFS_dom"/>
</dbReference>
<feature type="transmembrane region" description="Helical" evidence="6">
    <location>
        <begin position="63"/>
        <end position="86"/>
    </location>
</feature>
<keyword evidence="3 6" id="KW-1133">Transmembrane helix</keyword>
<evidence type="ECO:0000256" key="4">
    <source>
        <dbReference type="ARBA" id="ARBA00023136"/>
    </source>
</evidence>
<proteinExistence type="predicted"/>
<dbReference type="PANTHER" id="PTHR23531">
    <property type="entry name" value="QUINOLENE RESISTANCE PROTEIN NORA"/>
    <property type="match status" value="1"/>
</dbReference>
<accession>A0A1T5I7J3</accession>
<dbReference type="SUPFAM" id="SSF103473">
    <property type="entry name" value="MFS general substrate transporter"/>
    <property type="match status" value="1"/>
</dbReference>
<feature type="transmembrane region" description="Helical" evidence="6">
    <location>
        <begin position="35"/>
        <end position="51"/>
    </location>
</feature>
<sequence>MRRLWAAVALGYLSLGVGLQLLPHDLAQRGGTPEPLVPVLVGLPFLASAWVRPRAGRLADRGLARGAVAAGAVAVAVGAAGQAATVNPGSVAIARLLVGLGEGLLFSGALPWVLAAAPAARRGRVAGWFGLSMWTGLTVGPAAAVLTAGLGAAGTTLAWVLAVAAPLTALGLVASAGRQAEVRSRDASPAPSDPPTGRRRRRWGRRSSAERLPGIYLGLVACGYGVVISMLALYLRSRGLPDTAGLTVLAAAFLVVRAAGSPAVDRWGPARPAAVLAVVQGVALAVLPTVTGVPGALVVCAAVGAGVALAYPCAVALTLGTPSARPPGVAIGVTTSCWDLGLFAAGLGAGALSLAAGQAAPFFAGAMASAGAAAVLLPAAVTAMRGRGADGDARTPRRQRGGRG</sequence>
<evidence type="ECO:0000256" key="6">
    <source>
        <dbReference type="SAM" id="Phobius"/>
    </source>
</evidence>
<feature type="transmembrane region" description="Helical" evidence="6">
    <location>
        <begin position="156"/>
        <end position="176"/>
    </location>
</feature>
<dbReference type="EMBL" id="FUZQ01000001">
    <property type="protein sequence ID" value="SKC35000.1"/>
    <property type="molecule type" value="Genomic_DNA"/>
</dbReference>
<feature type="transmembrane region" description="Helical" evidence="6">
    <location>
        <begin position="126"/>
        <end position="150"/>
    </location>
</feature>
<dbReference type="InterPro" id="IPR036259">
    <property type="entry name" value="MFS_trans_sf"/>
</dbReference>
<evidence type="ECO:0000256" key="1">
    <source>
        <dbReference type="ARBA" id="ARBA00004651"/>
    </source>
</evidence>